<keyword evidence="2" id="KW-0596">Phosphopantetheine</keyword>
<dbReference type="InterPro" id="IPR025110">
    <property type="entry name" value="AMP-bd_C"/>
</dbReference>
<dbReference type="InterPro" id="IPR015422">
    <property type="entry name" value="PyrdxlP-dep_Trfase_small"/>
</dbReference>
<feature type="domain" description="Carrier" evidence="6">
    <location>
        <begin position="1527"/>
        <end position="1602"/>
    </location>
</feature>
<proteinExistence type="predicted"/>
<comment type="cofactor">
    <cofactor evidence="1">
        <name>pyridoxal 5'-phosphate</name>
        <dbReference type="ChEBI" id="CHEBI:597326"/>
    </cofactor>
</comment>
<dbReference type="InterPro" id="IPR049704">
    <property type="entry name" value="Aminotrans_3_PPA_site"/>
</dbReference>
<dbReference type="SUPFAM" id="SSF55048">
    <property type="entry name" value="Probable ACP-binding domain of malonyl-CoA ACP transacylase"/>
    <property type="match status" value="1"/>
</dbReference>
<dbReference type="InterPro" id="IPR001227">
    <property type="entry name" value="Ac_transferase_dom_sf"/>
</dbReference>
<dbReference type="Gene3D" id="3.90.1150.10">
    <property type="entry name" value="Aspartate Aminotransferase, domain 1"/>
    <property type="match status" value="1"/>
</dbReference>
<dbReference type="InterPro" id="IPR015421">
    <property type="entry name" value="PyrdxlP-dep_Trfase_major"/>
</dbReference>
<dbReference type="SMART" id="SM00825">
    <property type="entry name" value="PKS_KS"/>
    <property type="match status" value="1"/>
</dbReference>
<evidence type="ECO:0000313" key="8">
    <source>
        <dbReference type="EMBL" id="WQD39663.1"/>
    </source>
</evidence>
<dbReference type="Gene3D" id="3.40.47.10">
    <property type="match status" value="1"/>
</dbReference>
<dbReference type="InterPro" id="IPR005814">
    <property type="entry name" value="Aminotrans_3"/>
</dbReference>
<organism evidence="8 9">
    <name type="scientific">Niabella yanshanensis</name>
    <dbReference type="NCBI Taxonomy" id="577386"/>
    <lineage>
        <taxon>Bacteria</taxon>
        <taxon>Pseudomonadati</taxon>
        <taxon>Bacteroidota</taxon>
        <taxon>Chitinophagia</taxon>
        <taxon>Chitinophagales</taxon>
        <taxon>Chitinophagaceae</taxon>
        <taxon>Niabella</taxon>
    </lineage>
</organism>
<dbReference type="PANTHER" id="PTHR43775:SF51">
    <property type="entry name" value="INACTIVE PHENOLPHTHIOCEROL SYNTHESIS POLYKETIDE SYNTHASE TYPE I PKS1-RELATED"/>
    <property type="match status" value="1"/>
</dbReference>
<keyword evidence="3" id="KW-0597">Phosphoprotein</keyword>
<keyword evidence="9" id="KW-1185">Reference proteome</keyword>
<keyword evidence="5" id="KW-0663">Pyridoxal phosphate</keyword>
<dbReference type="CDD" id="cd17643">
    <property type="entry name" value="A_NRPS_Cytc1-like"/>
    <property type="match status" value="1"/>
</dbReference>
<dbReference type="Gene3D" id="3.30.300.30">
    <property type="match status" value="1"/>
</dbReference>
<dbReference type="Gene3D" id="3.40.640.10">
    <property type="entry name" value="Type I PLP-dependent aspartate aminotransferase-like (Major domain)"/>
    <property type="match status" value="1"/>
</dbReference>
<feature type="domain" description="Carrier" evidence="6">
    <location>
        <begin position="529"/>
        <end position="604"/>
    </location>
</feature>
<evidence type="ECO:0000256" key="1">
    <source>
        <dbReference type="ARBA" id="ARBA00001933"/>
    </source>
</evidence>
<dbReference type="SMART" id="SM00823">
    <property type="entry name" value="PKS_PP"/>
    <property type="match status" value="2"/>
</dbReference>
<dbReference type="PROSITE" id="PS52004">
    <property type="entry name" value="KS3_2"/>
    <property type="match status" value="1"/>
</dbReference>
<gene>
    <name evidence="8" type="ORF">U0035_05820</name>
</gene>
<evidence type="ECO:0000256" key="3">
    <source>
        <dbReference type="ARBA" id="ARBA00022553"/>
    </source>
</evidence>
<dbReference type="InterPro" id="IPR018201">
    <property type="entry name" value="Ketoacyl_synth_AS"/>
</dbReference>
<dbReference type="InterPro" id="IPR036736">
    <property type="entry name" value="ACP-like_sf"/>
</dbReference>
<dbReference type="PROSITE" id="PS00600">
    <property type="entry name" value="AA_TRANSFER_CLASS_3"/>
    <property type="match status" value="1"/>
</dbReference>
<dbReference type="InterPro" id="IPR009081">
    <property type="entry name" value="PP-bd_ACP"/>
</dbReference>
<evidence type="ECO:0000256" key="5">
    <source>
        <dbReference type="ARBA" id="ARBA00022898"/>
    </source>
</evidence>
<evidence type="ECO:0000313" key="9">
    <source>
        <dbReference type="Proteomes" id="UP001325680"/>
    </source>
</evidence>
<dbReference type="InterPro" id="IPR050091">
    <property type="entry name" value="PKS_NRPS_Biosynth_Enz"/>
</dbReference>
<dbReference type="Pfam" id="PF00202">
    <property type="entry name" value="Aminotran_3"/>
    <property type="match status" value="1"/>
</dbReference>
<dbReference type="InterPro" id="IPR014043">
    <property type="entry name" value="Acyl_transferase_dom"/>
</dbReference>
<dbReference type="EMBL" id="CP139960">
    <property type="protein sequence ID" value="WQD39663.1"/>
    <property type="molecule type" value="Genomic_DNA"/>
</dbReference>
<accession>A0ABZ0W8R0</accession>
<dbReference type="InterPro" id="IPR020806">
    <property type="entry name" value="PKS_PP-bd"/>
</dbReference>
<dbReference type="InterPro" id="IPR020841">
    <property type="entry name" value="PKS_Beta-ketoAc_synthase_dom"/>
</dbReference>
<dbReference type="SUPFAM" id="SSF47336">
    <property type="entry name" value="ACP-like"/>
    <property type="match status" value="2"/>
</dbReference>
<feature type="domain" description="Ketosynthase family 3 (KS3)" evidence="7">
    <location>
        <begin position="618"/>
        <end position="1043"/>
    </location>
</feature>
<dbReference type="Gene3D" id="1.10.1200.10">
    <property type="entry name" value="ACP-like"/>
    <property type="match status" value="2"/>
</dbReference>
<dbReference type="SMART" id="SM00827">
    <property type="entry name" value="PKS_AT"/>
    <property type="match status" value="1"/>
</dbReference>
<dbReference type="Pfam" id="PF00698">
    <property type="entry name" value="Acyl_transf_1"/>
    <property type="match status" value="1"/>
</dbReference>
<reference evidence="8 9" key="1">
    <citation type="submission" date="2023-12" db="EMBL/GenBank/DDBJ databases">
        <title>Genome sequencing and assembly of bacterial species from a model synthetic community.</title>
        <authorList>
            <person name="Hogle S.L."/>
        </authorList>
    </citation>
    <scope>NUCLEOTIDE SEQUENCE [LARGE SCALE GENOMIC DNA]</scope>
    <source>
        <strain evidence="8 9">HAMBI_3031</strain>
    </source>
</reference>
<dbReference type="InterPro" id="IPR015424">
    <property type="entry name" value="PyrdxlP-dep_Trfase"/>
</dbReference>
<dbReference type="CDD" id="cd00833">
    <property type="entry name" value="PKS"/>
    <property type="match status" value="1"/>
</dbReference>
<dbReference type="InterPro" id="IPR000873">
    <property type="entry name" value="AMP-dep_synth/lig_dom"/>
</dbReference>
<dbReference type="SUPFAM" id="SSF53383">
    <property type="entry name" value="PLP-dependent transferases"/>
    <property type="match status" value="1"/>
</dbReference>
<dbReference type="InterPro" id="IPR032821">
    <property type="entry name" value="PKS_assoc"/>
</dbReference>
<dbReference type="Gene3D" id="3.40.366.10">
    <property type="entry name" value="Malonyl-Coenzyme A Acyl Carrier Protein, domain 2"/>
    <property type="match status" value="1"/>
</dbReference>
<dbReference type="InterPro" id="IPR014030">
    <property type="entry name" value="Ketoacyl_synth_N"/>
</dbReference>
<dbReference type="Gene3D" id="3.30.70.250">
    <property type="entry name" value="Malonyl-CoA ACP transacylase, ACP-binding"/>
    <property type="match status" value="1"/>
</dbReference>
<dbReference type="Gene3D" id="2.30.38.10">
    <property type="entry name" value="Luciferase, Domain 3"/>
    <property type="match status" value="1"/>
</dbReference>
<name>A0ABZ0W8R0_9BACT</name>
<dbReference type="InterPro" id="IPR016039">
    <property type="entry name" value="Thiolase-like"/>
</dbReference>
<dbReference type="RefSeq" id="WP_114789084.1">
    <property type="nucleotide sequence ID" value="NZ_CP139960.1"/>
</dbReference>
<evidence type="ECO:0000259" key="7">
    <source>
        <dbReference type="PROSITE" id="PS52004"/>
    </source>
</evidence>
<dbReference type="InterPro" id="IPR045851">
    <property type="entry name" value="AMP-bd_C_sf"/>
</dbReference>
<dbReference type="InterPro" id="IPR016035">
    <property type="entry name" value="Acyl_Trfase/lysoPLipase"/>
</dbReference>
<dbReference type="Pfam" id="PF16197">
    <property type="entry name" value="KAsynt_C_assoc"/>
    <property type="match status" value="1"/>
</dbReference>
<protein>
    <submittedName>
        <fullName evidence="8">Amino acid adenylation domain-containing protein</fullName>
    </submittedName>
</protein>
<dbReference type="Gene3D" id="3.30.70.3290">
    <property type="match status" value="1"/>
</dbReference>
<dbReference type="Pfam" id="PF13193">
    <property type="entry name" value="AMP-binding_C"/>
    <property type="match status" value="1"/>
</dbReference>
<evidence type="ECO:0000256" key="2">
    <source>
        <dbReference type="ARBA" id="ARBA00022450"/>
    </source>
</evidence>
<evidence type="ECO:0000259" key="6">
    <source>
        <dbReference type="PROSITE" id="PS50075"/>
    </source>
</evidence>
<dbReference type="SUPFAM" id="SSF53901">
    <property type="entry name" value="Thiolase-like"/>
    <property type="match status" value="1"/>
</dbReference>
<dbReference type="Pfam" id="PF00109">
    <property type="entry name" value="ketoacyl-synt"/>
    <property type="match status" value="1"/>
</dbReference>
<dbReference type="InterPro" id="IPR016036">
    <property type="entry name" value="Malonyl_transacylase_ACP-bd"/>
</dbReference>
<dbReference type="Proteomes" id="UP001325680">
    <property type="component" value="Chromosome"/>
</dbReference>
<dbReference type="Gene3D" id="3.40.50.980">
    <property type="match status" value="2"/>
</dbReference>
<dbReference type="Pfam" id="PF00501">
    <property type="entry name" value="AMP-binding"/>
    <property type="match status" value="1"/>
</dbReference>
<dbReference type="Pfam" id="PF00550">
    <property type="entry name" value="PP-binding"/>
    <property type="match status" value="2"/>
</dbReference>
<dbReference type="PANTHER" id="PTHR43775">
    <property type="entry name" value="FATTY ACID SYNTHASE"/>
    <property type="match status" value="1"/>
</dbReference>
<dbReference type="InterPro" id="IPR020845">
    <property type="entry name" value="AMP-binding_CS"/>
</dbReference>
<sequence>MSQNYELKADDHSEAGFPDKTIIDLFEEQVLKTPFHTAITCNGVEMTYEALNVRVNQLAGYLLSKNVKTEDLVGICVERSIEMIVGMLAIMKAGAAYVPIDPATPRERIGYMLKDTQSSLIISSSGLSYLVEGFDSTTTVYLDLIEDELNQSVSSNPSLPVIPGNLLYVIYTSGSSGNPKGVLIEHRNVVRLFFNDQPLFQFTDRDVWTMFHSFNFDFSVWEMYGALLFGGKLVIVSKDIAKDAGRFYELMQDEGVTVLNQTPSAFNALQEVVLEREPIKALRYVIFGGEALYPYLLKRWSEVYTWCQLINMYGITETTVHVTYKKITEKDIASNVSNIGAPIPTLSVIILDEQLQLVPENLVGELCVGGEGVARGYLNRPELTAEKFITHPYRSGQRLYRSGDLARMLPDGNLEYIGRSDNQVKIRGYRIEMGEIESRMQEIAGVTQAVVIAKERSSGKYLVAYYSSNQKELSKAIIRERLTDILPAYMIPDFFVELESIPLTSNGKVNKKALPEPDDRYLQRGIYVAPATDMEHQLAASWRALLGIEKIGVEDSFFELGGNSLLAQKLVSVLKKEHGFDLPITRIYHSPTIAGLQQFLRGAQSIPHVEYFKKTVANPEIAVIGMECNFPGAGNIEQFWDVLKNGKETIRFFSYDELDKSIPDTVKSDPAYVKARGVIDDVDFFDADFFGISPRLAELMDPQQRVFLETSRNLLEKTGYLPGKKDAVTGVFAGCSTNTYFNNNVVGHRDKIERQGSVPVISVSDKDYISSRVSYQLNLSGPSVNVNTACSTSLVAIIQAVESLRAGQCDTAIAGGAAITVPVNSGHLYQEGAMLSNDGHCRPFDADAKGTVFSDGVGAVLLKRLDDAKRDRDTIYAVIRGVGVNNDGGMKGSFTAPSAGGQASAIAMAFSDAHVAPADISYIETHGTATPLGDPIEIDGLKLAFGRQSQKQFCAIGSLKSNLGHLTHAAGVAGFIKTVLSLYNRQLPPSINFKKPNPHIDFDSSPFIVNTKLRPWELTTGKRLAGVSSFGVGGTNAHVVLEEYANDLDALQRATENDTGPELVCWSAHHIDSLKTYTTRLLDYSQTNATCRIRDVAYTLHATRQDFAIRNFVVAKDMEELAAQLSSTESLMSAAYTVKEKKNNVVFLFPGQGNQYPNMGKELYDAEPVYRNAIDECAGILQQHMGEDIRSIIFTEAADSSALEKLSNTRYAQPALFVTSYALSRLYMSWGIVPAAFAGHSVGEFVGAHLAGVFSLEDVLKIVAERGRLISELPEGSMLSVRAAENTVKNLLPPALSIAAQNAAELCVVSGETMAIESFAAQLTQLGIANKLLRTSHAFHSAMIDAAVGRLKQVIDQAVLKVPRIPILSTVTAQWLKDGEATDAAYWARHARETVQFGAALKNIQKDLDPLFLETGPGSSSTIFAKQNGAGDSAVAILSSTTKDERAAAKTALGRLWQLGADIDYQKLYRSGNAVLLHSLPTYAYNRKKLWVDPVLSDKQATVFNQPLFNATAPEISIPINQMKRKDILLNKLRDIIESASGISVPDAGIRSNFAELGLDSLLLTQLATVIKKEFSIPVTFRQLSENCDSLEKLAQFFDEQLPPGKYAPSLPASAALTGAMLPLNGGVVAGGDMLSLITQQLQILSRQVAIMQGTAPVLSNDTVILNRDLSIQKGTAAPESNLVPDDLTAEERIELKKPFGATARIEKKNTEVSDAQRKYIADFITVYNKKTAESKKYTQQYRGRMADPRVVSGFKPYTKEMVYSIVTQKSKGCYLWDIDGNKYIDALNGFGSNFLGYQADIIKEAIIKQVEDGYEIGPQHFLAGEVADLVCEMTGMERAAFCNTGSEAVLGAMRIVRTVTGRDLVVAFAGSYHGIMDEVLVRGSKKLRTYPAASGILNSNVQNMLILDYGTEASLKIIAERASDIAAVLVEPVQSRRPEFQPVEFLRELRKITAERDIALVFDEVITGFRSHPGGIQALYGIRADLATYGKVAGAGISIGIIAGSREYMDALDGGYWEYGDDSLPQRGVTYFAGTFVRHPLALATTKASLNYLKEQGPGLQNGLNEKTTRLALRLNQIAEKYAVPIEVVHFSSLWKIKFKEEYPYYELLFALMRLRNIHIWDLFPCFLTTAHTDADIDAICLAFEESIAELCKADLIPQYKAMAKILSSAEPPEPGARLGRDQQGNAVWFIEDVDYPGRYIQL</sequence>
<dbReference type="SUPFAM" id="SSF56801">
    <property type="entry name" value="Acetyl-CoA synthetase-like"/>
    <property type="match status" value="1"/>
</dbReference>
<dbReference type="SUPFAM" id="SSF52151">
    <property type="entry name" value="FabD/lysophospholipase-like"/>
    <property type="match status" value="1"/>
</dbReference>
<dbReference type="PROSITE" id="PS00606">
    <property type="entry name" value="KS3_1"/>
    <property type="match status" value="1"/>
</dbReference>
<dbReference type="PROSITE" id="PS00455">
    <property type="entry name" value="AMP_BINDING"/>
    <property type="match status" value="1"/>
</dbReference>
<dbReference type="PROSITE" id="PS50075">
    <property type="entry name" value="CARRIER"/>
    <property type="match status" value="2"/>
</dbReference>
<dbReference type="NCBIfam" id="TIGR01733">
    <property type="entry name" value="AA-adenyl-dom"/>
    <property type="match status" value="1"/>
</dbReference>
<keyword evidence="4" id="KW-0808">Transferase</keyword>
<dbReference type="InterPro" id="IPR014031">
    <property type="entry name" value="Ketoacyl_synth_C"/>
</dbReference>
<evidence type="ECO:0000256" key="4">
    <source>
        <dbReference type="ARBA" id="ARBA00022679"/>
    </source>
</evidence>
<dbReference type="Pfam" id="PF02801">
    <property type="entry name" value="Ketoacyl-synt_C"/>
    <property type="match status" value="1"/>
</dbReference>
<dbReference type="InterPro" id="IPR010071">
    <property type="entry name" value="AA_adenyl_dom"/>
</dbReference>